<dbReference type="Proteomes" id="UP001501747">
    <property type="component" value="Unassembled WGS sequence"/>
</dbReference>
<dbReference type="PRINTS" id="PR00463">
    <property type="entry name" value="EP450I"/>
</dbReference>
<evidence type="ECO:0000256" key="6">
    <source>
        <dbReference type="ARBA" id="ARBA00023033"/>
    </source>
</evidence>
<protein>
    <submittedName>
        <fullName evidence="8">Cytochrome P450</fullName>
    </submittedName>
</protein>
<comment type="caution">
    <text evidence="8">The sequence shown here is derived from an EMBL/GenBank/DDBJ whole genome shotgun (WGS) entry which is preliminary data.</text>
</comment>
<sequence length="442" mass="48449">MDASDSASGTPGANAPRGLPVFGHVLQLLRKPLALMKSLPAHGDVVDLRVGTATVTVVCDPELTRQVLLDDRTFDKGGFMYEWARRYLGGGLGTCPHSDHRRQRGLIRPAFVPGRRSGYVQMIVEHARAAVSSWRHGDSVDVTSYAERLSSQVALATLFPTTTSQRALEGMRRDITFIFGRAPRLALLPWTSRRRFARTVDRLHRSIVSIIAARRADGDGQDDLLSLLVAAAPRDEAGESDTEIVGQVTTFFVASYESTASTLAWAMHLLAQHPESQRRLQAELDAVLGGRAPTPEDVTALSFTANVVTETLRLFPPAWLATRVATATTQLGEQTIPKGRIVAYSPYLVHHRADLFTAPGRFDPDRWTELSAARAPFFAFGGGARKCIGAGFAVDALVVNLATVFTRWSLEPITDAQARPKVGILVRPDRLRLRVLSRTEKR</sequence>
<organism evidence="8 9">
    <name type="scientific">Allokutzneria multivorans</name>
    <dbReference type="NCBI Taxonomy" id="1142134"/>
    <lineage>
        <taxon>Bacteria</taxon>
        <taxon>Bacillati</taxon>
        <taxon>Actinomycetota</taxon>
        <taxon>Actinomycetes</taxon>
        <taxon>Pseudonocardiales</taxon>
        <taxon>Pseudonocardiaceae</taxon>
        <taxon>Allokutzneria</taxon>
    </lineage>
</organism>
<dbReference type="PRINTS" id="PR00385">
    <property type="entry name" value="P450"/>
</dbReference>
<evidence type="ECO:0000256" key="2">
    <source>
        <dbReference type="ARBA" id="ARBA00022617"/>
    </source>
</evidence>
<keyword evidence="3 7" id="KW-0479">Metal-binding</keyword>
<dbReference type="InterPro" id="IPR002401">
    <property type="entry name" value="Cyt_P450_E_grp-I"/>
</dbReference>
<dbReference type="InterPro" id="IPR001128">
    <property type="entry name" value="Cyt_P450"/>
</dbReference>
<dbReference type="SUPFAM" id="SSF48264">
    <property type="entry name" value="Cytochrome P450"/>
    <property type="match status" value="1"/>
</dbReference>
<evidence type="ECO:0000313" key="9">
    <source>
        <dbReference type="Proteomes" id="UP001501747"/>
    </source>
</evidence>
<dbReference type="PANTHER" id="PTHR24291">
    <property type="entry name" value="CYTOCHROME P450 FAMILY 4"/>
    <property type="match status" value="1"/>
</dbReference>
<dbReference type="EMBL" id="BAABAL010000006">
    <property type="protein sequence ID" value="GAA4002300.1"/>
    <property type="molecule type" value="Genomic_DNA"/>
</dbReference>
<dbReference type="Pfam" id="PF00067">
    <property type="entry name" value="p450"/>
    <property type="match status" value="1"/>
</dbReference>
<keyword evidence="6 7" id="KW-0503">Monooxygenase</keyword>
<evidence type="ECO:0000256" key="3">
    <source>
        <dbReference type="ARBA" id="ARBA00022723"/>
    </source>
</evidence>
<dbReference type="PANTHER" id="PTHR24291:SF50">
    <property type="entry name" value="BIFUNCTIONAL ALBAFLAVENONE MONOOXYGENASE_TERPENE SYNTHASE"/>
    <property type="match status" value="1"/>
</dbReference>
<dbReference type="Gene3D" id="1.10.630.10">
    <property type="entry name" value="Cytochrome P450"/>
    <property type="match status" value="1"/>
</dbReference>
<comment type="similarity">
    <text evidence="1 7">Belongs to the cytochrome P450 family.</text>
</comment>
<accession>A0ABP7RUF3</accession>
<dbReference type="InterPro" id="IPR050196">
    <property type="entry name" value="Cytochrome_P450_Monoox"/>
</dbReference>
<evidence type="ECO:0000256" key="4">
    <source>
        <dbReference type="ARBA" id="ARBA00023002"/>
    </source>
</evidence>
<keyword evidence="4 7" id="KW-0560">Oxidoreductase</keyword>
<evidence type="ECO:0000256" key="5">
    <source>
        <dbReference type="ARBA" id="ARBA00023004"/>
    </source>
</evidence>
<dbReference type="RefSeq" id="WP_344873763.1">
    <property type="nucleotide sequence ID" value="NZ_BAABAL010000006.1"/>
</dbReference>
<reference evidence="9" key="1">
    <citation type="journal article" date="2019" name="Int. J. Syst. Evol. Microbiol.">
        <title>The Global Catalogue of Microorganisms (GCM) 10K type strain sequencing project: providing services to taxonomists for standard genome sequencing and annotation.</title>
        <authorList>
            <consortium name="The Broad Institute Genomics Platform"/>
            <consortium name="The Broad Institute Genome Sequencing Center for Infectious Disease"/>
            <person name="Wu L."/>
            <person name="Ma J."/>
        </authorList>
    </citation>
    <scope>NUCLEOTIDE SEQUENCE [LARGE SCALE GENOMIC DNA]</scope>
    <source>
        <strain evidence="9">JCM 17342</strain>
    </source>
</reference>
<dbReference type="PROSITE" id="PS00086">
    <property type="entry name" value="CYTOCHROME_P450"/>
    <property type="match status" value="1"/>
</dbReference>
<evidence type="ECO:0000256" key="1">
    <source>
        <dbReference type="ARBA" id="ARBA00010617"/>
    </source>
</evidence>
<keyword evidence="5 7" id="KW-0408">Iron</keyword>
<keyword evidence="2 7" id="KW-0349">Heme</keyword>
<name>A0ABP7RUF3_9PSEU</name>
<keyword evidence="9" id="KW-1185">Reference proteome</keyword>
<proteinExistence type="inferred from homology"/>
<dbReference type="InterPro" id="IPR036396">
    <property type="entry name" value="Cyt_P450_sf"/>
</dbReference>
<dbReference type="InterPro" id="IPR017972">
    <property type="entry name" value="Cyt_P450_CS"/>
</dbReference>
<evidence type="ECO:0000313" key="8">
    <source>
        <dbReference type="EMBL" id="GAA4002300.1"/>
    </source>
</evidence>
<gene>
    <name evidence="8" type="ORF">GCM10022247_23830</name>
</gene>
<evidence type="ECO:0000256" key="7">
    <source>
        <dbReference type="RuleBase" id="RU000461"/>
    </source>
</evidence>